<protein>
    <submittedName>
        <fullName evidence="2">Uncharacterized protein</fullName>
    </submittedName>
</protein>
<evidence type="ECO:0000256" key="1">
    <source>
        <dbReference type="SAM" id="MobiDB-lite"/>
    </source>
</evidence>
<accession>A0ABN2TGM5</accession>
<feature type="compositionally biased region" description="Basic and acidic residues" evidence="1">
    <location>
        <begin position="17"/>
        <end position="28"/>
    </location>
</feature>
<organism evidence="2 3">
    <name type="scientific">Catenulispora subtropica</name>
    <dbReference type="NCBI Taxonomy" id="450798"/>
    <lineage>
        <taxon>Bacteria</taxon>
        <taxon>Bacillati</taxon>
        <taxon>Actinomycetota</taxon>
        <taxon>Actinomycetes</taxon>
        <taxon>Catenulisporales</taxon>
        <taxon>Catenulisporaceae</taxon>
        <taxon>Catenulispora</taxon>
    </lineage>
</organism>
<dbReference type="Proteomes" id="UP001499854">
    <property type="component" value="Unassembled WGS sequence"/>
</dbReference>
<keyword evidence="3" id="KW-1185">Reference proteome</keyword>
<sequence length="121" mass="13362">MNGFFAPIPGSSPDPEPEPRRRDEGGARHRDHPRRGPGQVWNLHLETAGTDIAAPLLTASPSVTALVVDDLCWQAAAEDWEHRRPAWWRTRARAAWRAEGAELAATADRLRAAAEGVLREL</sequence>
<name>A0ABN2TGM5_9ACTN</name>
<dbReference type="EMBL" id="BAAAQM010000113">
    <property type="protein sequence ID" value="GAA2008870.1"/>
    <property type="molecule type" value="Genomic_DNA"/>
</dbReference>
<comment type="caution">
    <text evidence="2">The sequence shown here is derived from an EMBL/GenBank/DDBJ whole genome shotgun (WGS) entry which is preliminary data.</text>
</comment>
<reference evidence="2 3" key="1">
    <citation type="journal article" date="2019" name="Int. J. Syst. Evol. Microbiol.">
        <title>The Global Catalogue of Microorganisms (GCM) 10K type strain sequencing project: providing services to taxonomists for standard genome sequencing and annotation.</title>
        <authorList>
            <consortium name="The Broad Institute Genomics Platform"/>
            <consortium name="The Broad Institute Genome Sequencing Center for Infectious Disease"/>
            <person name="Wu L."/>
            <person name="Ma J."/>
        </authorList>
    </citation>
    <scope>NUCLEOTIDE SEQUENCE [LARGE SCALE GENOMIC DNA]</scope>
    <source>
        <strain evidence="2 3">JCM 16013</strain>
    </source>
</reference>
<gene>
    <name evidence="2" type="ORF">GCM10009838_88770</name>
</gene>
<evidence type="ECO:0000313" key="2">
    <source>
        <dbReference type="EMBL" id="GAA2008870.1"/>
    </source>
</evidence>
<feature type="region of interest" description="Disordered" evidence="1">
    <location>
        <begin position="1"/>
        <end position="39"/>
    </location>
</feature>
<dbReference type="RefSeq" id="WP_344663291.1">
    <property type="nucleotide sequence ID" value="NZ_BAAAQM010000113.1"/>
</dbReference>
<evidence type="ECO:0000313" key="3">
    <source>
        <dbReference type="Proteomes" id="UP001499854"/>
    </source>
</evidence>
<proteinExistence type="predicted"/>